<dbReference type="RefSeq" id="WP_210119606.1">
    <property type="nucleotide sequence ID" value="NZ_CP054142.1"/>
</dbReference>
<proteinExistence type="predicted"/>
<dbReference type="Proteomes" id="UP000671908">
    <property type="component" value="Chromosome"/>
</dbReference>
<name>A0A975F5S6_9SPIR</name>
<evidence type="ECO:0000313" key="1">
    <source>
        <dbReference type="EMBL" id="QTQ14977.1"/>
    </source>
</evidence>
<dbReference type="EMBL" id="CP054142">
    <property type="protein sequence ID" value="QTQ14977.1"/>
    <property type="molecule type" value="Genomic_DNA"/>
</dbReference>
<sequence length="755" mass="83852">MMRSLSSASDKHIKDVLEWRESLTLMPDSLFFELMRMYIGEIKTPYNKQKLIEDLGAFLRKEENRKKLITLLSDTDVRIISAVHFIPSSTREKLAAFFSGVFSFAALHDRLFNLEERLILYCIADKDTGKTVIKINPLLKDILLPLLGLKILLPEAVPASIAQSVRPEINNLAADSQLSFKRRRDIEPSARTKLTPLLLSSFLSFIAANGDVCKADGSFKKKVQETLDGIFPGRTETLKYLIRSCINLSLVSEGKKGFSVDFTRCKAFAELSEIEQTVCLCVAASGLFGRGDFKKQAQLLFDIFSSLPEAGFTRGVLVRSGVFILMSAEEDETGSSKGRFSKMLENSGMQGVGDGERSENEDLPEYLSSSGIERLVDAALAFGLFYVRSKTSAGEDIVSAGLKSEIISGNKENEPSDTLLIGSDFSVTVMNGLTLARLLPLIKFLDIQKFDSVAVFSINRRSVLRALDNGLSANDIISEIKKNTSYDIPQNLRFSIEDWNAVFSSAVLYGGYVLKVNGDNKILNEKNPILKPHIKETLAPGVFLLDAKNADEVQALMDKCGVDFIGRIREAEQSSLSAVFPTLSAGVNIFKKEGEKDIKNEAGFKCGTEEERASFFIKMRSELNALSLENEQREGLEERIRRKIVLNSSQLRANSVRIEKKEARGMDFTGKIRIVERAMSARCMLEIGTNKENMQGIHDTVPPRILGIPLSLEKQSHDAFVRLKLEPDGNEAVFSVGQAEFIKLIRGSIFMGEVC</sequence>
<keyword evidence="2" id="KW-1185">Reference proteome</keyword>
<evidence type="ECO:0008006" key="3">
    <source>
        <dbReference type="Google" id="ProtNLM"/>
    </source>
</evidence>
<organism evidence="1 2">
    <name type="scientific">Treponema parvum</name>
    <dbReference type="NCBI Taxonomy" id="138851"/>
    <lineage>
        <taxon>Bacteria</taxon>
        <taxon>Pseudomonadati</taxon>
        <taxon>Spirochaetota</taxon>
        <taxon>Spirochaetia</taxon>
        <taxon>Spirochaetales</taxon>
        <taxon>Treponemataceae</taxon>
        <taxon>Treponema</taxon>
    </lineage>
</organism>
<dbReference type="KEGG" id="tpav:HRQ91_11185"/>
<gene>
    <name evidence="1" type="ORF">HRQ91_11185</name>
</gene>
<reference evidence="1 2" key="1">
    <citation type="journal article" date="2021" name="Microbiol. Resour. Announc.">
        <title>Complete Genome Sequences of Three Human Oral Treponema parvum Isolates.</title>
        <authorList>
            <person name="Zeng H."/>
            <person name="Watt R.M."/>
        </authorList>
    </citation>
    <scope>NUCLEOTIDE SEQUENCE [LARGE SCALE GENOMIC DNA]</scope>
    <source>
        <strain evidence="1 2">ATCC 700770</strain>
    </source>
</reference>
<protein>
    <recommendedName>
        <fullName evidence="3">Helicase XPB/Ssl2 N-terminal domain-containing protein</fullName>
    </recommendedName>
</protein>
<dbReference type="AlphaFoldDB" id="A0A975F5S6"/>
<accession>A0A975F5S6</accession>
<evidence type="ECO:0000313" key="2">
    <source>
        <dbReference type="Proteomes" id="UP000671908"/>
    </source>
</evidence>